<dbReference type="GeneTree" id="ENSGT00390000007100"/>
<keyword evidence="2" id="KW-1133">Transmembrane helix</keyword>
<dbReference type="Gene3D" id="2.60.40.10">
    <property type="entry name" value="Immunoglobulins"/>
    <property type="match status" value="1"/>
</dbReference>
<evidence type="ECO:0000313" key="5">
    <source>
        <dbReference type="Proteomes" id="UP000002280"/>
    </source>
</evidence>
<keyword evidence="1" id="KW-0393">Immunoglobulin domain</keyword>
<dbReference type="PANTHER" id="PTHR14334">
    <property type="entry name" value="B-CELL ANTIGEN RECEPTOR COMPLEX-ASSOCIATED PROTEIN"/>
    <property type="match status" value="1"/>
</dbReference>
<evidence type="ECO:0000256" key="1">
    <source>
        <dbReference type="ARBA" id="ARBA00023319"/>
    </source>
</evidence>
<dbReference type="OMA" id="SWQPPGN"/>
<dbReference type="AlphaFoldDB" id="A0A5F8G5H7"/>
<evidence type="ECO:0000313" key="4">
    <source>
        <dbReference type="Ensembl" id="ENSMODP00000042717.1"/>
    </source>
</evidence>
<dbReference type="SMART" id="SM00409">
    <property type="entry name" value="IG"/>
    <property type="match status" value="1"/>
</dbReference>
<dbReference type="InterPro" id="IPR013783">
    <property type="entry name" value="Ig-like_fold"/>
</dbReference>
<accession>A0A5F8G5H7</accession>
<dbReference type="PROSITE" id="PS50835">
    <property type="entry name" value="IG_LIKE"/>
    <property type="match status" value="1"/>
</dbReference>
<dbReference type="Pfam" id="PF07686">
    <property type="entry name" value="V-set"/>
    <property type="match status" value="1"/>
</dbReference>
<dbReference type="InterPro" id="IPR036179">
    <property type="entry name" value="Ig-like_dom_sf"/>
</dbReference>
<dbReference type="InterPro" id="IPR003599">
    <property type="entry name" value="Ig_sub"/>
</dbReference>
<dbReference type="InterPro" id="IPR013106">
    <property type="entry name" value="Ig_V-set"/>
</dbReference>
<protein>
    <submittedName>
        <fullName evidence="4">Transmembrane and immunoglobulin domain containing 2</fullName>
    </submittedName>
</protein>
<reference evidence="4" key="3">
    <citation type="submission" date="2025-09" db="UniProtKB">
        <authorList>
            <consortium name="Ensembl"/>
        </authorList>
    </citation>
    <scope>IDENTIFICATION</scope>
</reference>
<dbReference type="Bgee" id="ENSMODG00000027838">
    <property type="expression patterns" value="Expressed in blood and 4 other cell types or tissues"/>
</dbReference>
<feature type="domain" description="Ig-like" evidence="3">
    <location>
        <begin position="27"/>
        <end position="151"/>
    </location>
</feature>
<reference evidence="4" key="2">
    <citation type="submission" date="2025-08" db="UniProtKB">
        <authorList>
            <consortium name="Ensembl"/>
        </authorList>
    </citation>
    <scope>IDENTIFICATION</scope>
</reference>
<dbReference type="GO" id="GO:0030183">
    <property type="term" value="P:B cell differentiation"/>
    <property type="evidence" value="ECO:0000318"/>
    <property type="project" value="GO_Central"/>
</dbReference>
<dbReference type="GO" id="GO:0019815">
    <property type="term" value="C:B cell receptor complex"/>
    <property type="evidence" value="ECO:0000318"/>
    <property type="project" value="GO_Central"/>
</dbReference>
<dbReference type="InParanoid" id="A0A5F8G5H7"/>
<organism evidence="4 5">
    <name type="scientific">Monodelphis domestica</name>
    <name type="common">Gray short-tailed opossum</name>
    <dbReference type="NCBI Taxonomy" id="13616"/>
    <lineage>
        <taxon>Eukaryota</taxon>
        <taxon>Metazoa</taxon>
        <taxon>Chordata</taxon>
        <taxon>Craniata</taxon>
        <taxon>Vertebrata</taxon>
        <taxon>Euteleostomi</taxon>
        <taxon>Mammalia</taxon>
        <taxon>Metatheria</taxon>
        <taxon>Didelphimorphia</taxon>
        <taxon>Didelphidae</taxon>
        <taxon>Monodelphis</taxon>
    </lineage>
</organism>
<proteinExistence type="predicted"/>
<sequence length="282" mass="31520">MLGEPLGIKESAINARDQKSGDMSSSPSSASQSLLLARGTNYTVQQEYQTLRVSEGGKVNMTCKVIWAKWEQVRVEWKKDEGVLCQSAPIKRESSRVLCGSRDLLFWIPENIVILSLDRVTPNDSGCYECHMKKEIPLLEETNKTTCLQVSGSGDFSKSDWINGYLGLLLWLLVACVMVGSGAVLGIKICRFLRRSRESVHHFYGNVLYYHQKSKEAKPGKNKTLACPVERERGESIYSTSFPKPSPRLAQAPVILPVHPRMHPATSRPIKTAYFPPTPHLS</sequence>
<keyword evidence="2" id="KW-0812">Transmembrane</keyword>
<dbReference type="Proteomes" id="UP000002280">
    <property type="component" value="Chromosome 3"/>
</dbReference>
<feature type="transmembrane region" description="Helical" evidence="2">
    <location>
        <begin position="165"/>
        <end position="187"/>
    </location>
</feature>
<dbReference type="Ensembl" id="ENSMODT00000082669.1">
    <property type="protein sequence ID" value="ENSMODP00000042717.1"/>
    <property type="gene ID" value="ENSMODG00000027838.2"/>
</dbReference>
<dbReference type="PANTHER" id="PTHR14334:SF3">
    <property type="entry name" value="TRANSMEMBRANE AND IMMUNOGLOBULIN DOMAIN CONTAINING 2"/>
    <property type="match status" value="1"/>
</dbReference>
<dbReference type="GO" id="GO:0009897">
    <property type="term" value="C:external side of plasma membrane"/>
    <property type="evidence" value="ECO:0000318"/>
    <property type="project" value="GO_Central"/>
</dbReference>
<dbReference type="SUPFAM" id="SSF48726">
    <property type="entry name" value="Immunoglobulin"/>
    <property type="match status" value="1"/>
</dbReference>
<gene>
    <name evidence="4" type="primary">TMIGD2</name>
</gene>
<dbReference type="FunCoup" id="A0A5F8G5H7">
    <property type="interactions" value="1"/>
</dbReference>
<keyword evidence="2" id="KW-0472">Membrane</keyword>
<dbReference type="STRING" id="13616.ENSMODP00000042717"/>
<name>A0A5F8G5H7_MONDO</name>
<evidence type="ECO:0000256" key="2">
    <source>
        <dbReference type="SAM" id="Phobius"/>
    </source>
</evidence>
<dbReference type="GO" id="GO:0050853">
    <property type="term" value="P:B cell receptor signaling pathway"/>
    <property type="evidence" value="ECO:0000318"/>
    <property type="project" value="GO_Central"/>
</dbReference>
<reference evidence="4 5" key="1">
    <citation type="journal article" date="2007" name="Nature">
        <title>Genome of the marsupial Monodelphis domestica reveals innovation in non-coding sequences.</title>
        <authorList>
            <person name="Mikkelsen T.S."/>
            <person name="Wakefield M.J."/>
            <person name="Aken B."/>
            <person name="Amemiya C.T."/>
            <person name="Chang J.L."/>
            <person name="Duke S."/>
            <person name="Garber M."/>
            <person name="Gentles A.J."/>
            <person name="Goodstadt L."/>
            <person name="Heger A."/>
            <person name="Jurka J."/>
            <person name="Kamal M."/>
            <person name="Mauceli E."/>
            <person name="Searle S.M."/>
            <person name="Sharpe T."/>
            <person name="Baker M.L."/>
            <person name="Batzer M.A."/>
            <person name="Benos P.V."/>
            <person name="Belov K."/>
            <person name="Clamp M."/>
            <person name="Cook A."/>
            <person name="Cuff J."/>
            <person name="Das R."/>
            <person name="Davidow L."/>
            <person name="Deakin J.E."/>
            <person name="Fazzari M.J."/>
            <person name="Glass J.L."/>
            <person name="Grabherr M."/>
            <person name="Greally J.M."/>
            <person name="Gu W."/>
            <person name="Hore T.A."/>
            <person name="Huttley G.A."/>
            <person name="Kleber M."/>
            <person name="Jirtle R.L."/>
            <person name="Koina E."/>
            <person name="Lee J.T."/>
            <person name="Mahony S."/>
            <person name="Marra M.A."/>
            <person name="Miller R.D."/>
            <person name="Nicholls R.D."/>
            <person name="Oda M."/>
            <person name="Papenfuss A.T."/>
            <person name="Parra Z.E."/>
            <person name="Pollock D.D."/>
            <person name="Ray D.A."/>
            <person name="Schein J.E."/>
            <person name="Speed T.P."/>
            <person name="Thompson K."/>
            <person name="VandeBerg J.L."/>
            <person name="Wade C.M."/>
            <person name="Walker J.A."/>
            <person name="Waters P.D."/>
            <person name="Webber C."/>
            <person name="Weidman J.R."/>
            <person name="Xie X."/>
            <person name="Zody M.C."/>
            <person name="Baldwin J."/>
            <person name="Abdouelleil A."/>
            <person name="Abdulkadir J."/>
            <person name="Abebe A."/>
            <person name="Abera B."/>
            <person name="Abreu J."/>
            <person name="Acer S.C."/>
            <person name="Aftuck L."/>
            <person name="Alexander A."/>
            <person name="An P."/>
            <person name="Anderson E."/>
            <person name="Anderson S."/>
            <person name="Arachi H."/>
            <person name="Azer M."/>
            <person name="Bachantsang P."/>
            <person name="Barry A."/>
            <person name="Bayul T."/>
            <person name="Berlin A."/>
            <person name="Bessette D."/>
            <person name="Bloom T."/>
            <person name="Bloom T."/>
            <person name="Boguslavskiy L."/>
            <person name="Bonnet C."/>
            <person name="Boukhgalter B."/>
            <person name="Bourzgui I."/>
            <person name="Brown A."/>
            <person name="Cahill P."/>
            <person name="Channer S."/>
            <person name="Cheshatsang Y."/>
            <person name="Chuda L."/>
            <person name="Citroen M."/>
            <person name="Collymore A."/>
            <person name="Cooke P."/>
            <person name="Costello M."/>
            <person name="D'Aco K."/>
            <person name="Daza R."/>
            <person name="De Haan G."/>
            <person name="DeGray S."/>
            <person name="DeMaso C."/>
            <person name="Dhargay N."/>
            <person name="Dooley K."/>
            <person name="Dooley E."/>
            <person name="Doricent M."/>
            <person name="Dorje P."/>
            <person name="Dorjee K."/>
            <person name="Dupes A."/>
            <person name="Elong R."/>
            <person name="Falk J."/>
            <person name="Farina A."/>
            <person name="Faro S."/>
            <person name="Ferguson D."/>
            <person name="Fisher S."/>
            <person name="Foley C.D."/>
            <person name="Franke A."/>
            <person name="Friedrich D."/>
            <person name="Gadbois L."/>
            <person name="Gearin G."/>
            <person name="Gearin C.R."/>
            <person name="Giannoukos G."/>
            <person name="Goode T."/>
            <person name="Graham J."/>
            <person name="Grandbois E."/>
            <person name="Grewal S."/>
            <person name="Gyaltsen K."/>
            <person name="Hafez N."/>
            <person name="Hagos B."/>
            <person name="Hall J."/>
            <person name="Henson C."/>
            <person name="Hollinger A."/>
            <person name="Honan T."/>
            <person name="Huard M.D."/>
            <person name="Hughes L."/>
            <person name="Hurhula B."/>
            <person name="Husby M.E."/>
            <person name="Kamat A."/>
            <person name="Kanga B."/>
            <person name="Kashin S."/>
            <person name="Khazanovich D."/>
            <person name="Kisner P."/>
            <person name="Lance K."/>
            <person name="Lara M."/>
            <person name="Lee W."/>
            <person name="Lennon N."/>
            <person name="Letendre F."/>
            <person name="LeVine R."/>
            <person name="Lipovsky A."/>
            <person name="Liu X."/>
            <person name="Liu J."/>
            <person name="Liu S."/>
            <person name="Lokyitsang T."/>
            <person name="Lokyitsang Y."/>
            <person name="Lubonja R."/>
            <person name="Lui A."/>
            <person name="MacDonald P."/>
            <person name="Magnisalis V."/>
            <person name="Maru K."/>
            <person name="Matthews C."/>
            <person name="McCusker W."/>
            <person name="McDonough S."/>
            <person name="Mehta T."/>
            <person name="Meldrim J."/>
            <person name="Meneus L."/>
            <person name="Mihai O."/>
            <person name="Mihalev A."/>
            <person name="Mihova T."/>
            <person name="Mittelman R."/>
            <person name="Mlenga V."/>
            <person name="Montmayeur A."/>
            <person name="Mulrain L."/>
            <person name="Navidi A."/>
            <person name="Naylor J."/>
            <person name="Negash T."/>
            <person name="Nguyen T."/>
            <person name="Nguyen N."/>
            <person name="Nicol R."/>
            <person name="Norbu C."/>
            <person name="Norbu N."/>
            <person name="Novod N."/>
            <person name="O'Neill B."/>
            <person name="Osman S."/>
            <person name="Markiewicz E."/>
            <person name="Oyono O.L."/>
            <person name="Patti C."/>
            <person name="Phunkhang P."/>
            <person name="Pierre F."/>
            <person name="Priest M."/>
            <person name="Raghuraman S."/>
            <person name="Rege F."/>
            <person name="Reyes R."/>
            <person name="Rise C."/>
            <person name="Rogov P."/>
            <person name="Ross K."/>
            <person name="Ryan E."/>
            <person name="Settipalli S."/>
            <person name="Shea T."/>
            <person name="Sherpa N."/>
            <person name="Shi L."/>
            <person name="Shih D."/>
            <person name="Sparrow T."/>
            <person name="Spaulding J."/>
            <person name="Stalker J."/>
            <person name="Stange-Thomann N."/>
            <person name="Stavropoulos S."/>
            <person name="Stone C."/>
            <person name="Strader C."/>
            <person name="Tesfaye S."/>
            <person name="Thomson T."/>
            <person name="Thoulutsang Y."/>
            <person name="Thoulutsang D."/>
            <person name="Topham K."/>
            <person name="Topping I."/>
            <person name="Tsamla T."/>
            <person name="Vassiliev H."/>
            <person name="Vo A."/>
            <person name="Wangchuk T."/>
            <person name="Wangdi T."/>
            <person name="Weiand M."/>
            <person name="Wilkinson J."/>
            <person name="Wilson A."/>
            <person name="Yadav S."/>
            <person name="Young G."/>
            <person name="Yu Q."/>
            <person name="Zembek L."/>
            <person name="Zhong D."/>
            <person name="Zimmer A."/>
            <person name="Zwirko Z."/>
            <person name="Jaffe D.B."/>
            <person name="Alvarez P."/>
            <person name="Brockman W."/>
            <person name="Butler J."/>
            <person name="Chin C."/>
            <person name="Gnerre S."/>
            <person name="MacCallum I."/>
            <person name="Graves J.A."/>
            <person name="Ponting C.P."/>
            <person name="Breen M."/>
            <person name="Samollow P.B."/>
            <person name="Lander E.S."/>
            <person name="Lindblad-Toh K."/>
        </authorList>
    </citation>
    <scope>NUCLEOTIDE SEQUENCE [LARGE SCALE GENOMIC DNA]</scope>
</reference>
<evidence type="ECO:0000259" key="3">
    <source>
        <dbReference type="PROSITE" id="PS50835"/>
    </source>
</evidence>
<keyword evidence="5" id="KW-1185">Reference proteome</keyword>
<dbReference type="InterPro" id="IPR007110">
    <property type="entry name" value="Ig-like_dom"/>
</dbReference>